<dbReference type="Pfam" id="PF17900">
    <property type="entry name" value="Peptidase_M1_N"/>
    <property type="match status" value="1"/>
</dbReference>
<comment type="cofactor">
    <cofactor evidence="2">
        <name>Zn(2+)</name>
        <dbReference type="ChEBI" id="CHEBI:29105"/>
    </cofactor>
</comment>
<dbReference type="AlphaFoldDB" id="A0A6B3BKZ9"/>
<evidence type="ECO:0000256" key="1">
    <source>
        <dbReference type="ARBA" id="ARBA00000098"/>
    </source>
</evidence>
<evidence type="ECO:0000256" key="3">
    <source>
        <dbReference type="ARBA" id="ARBA00010136"/>
    </source>
</evidence>
<feature type="domain" description="Peptidase M1 membrane alanine aminopeptidase" evidence="13">
    <location>
        <begin position="231"/>
        <end position="440"/>
    </location>
</feature>
<evidence type="ECO:0000256" key="12">
    <source>
        <dbReference type="NCBIfam" id="TIGR02412"/>
    </source>
</evidence>
<dbReference type="CDD" id="cd09602">
    <property type="entry name" value="M1_APN"/>
    <property type="match status" value="1"/>
</dbReference>
<keyword evidence="10" id="KW-0862">Zinc</keyword>
<evidence type="ECO:0000256" key="9">
    <source>
        <dbReference type="ARBA" id="ARBA00022801"/>
    </source>
</evidence>
<dbReference type="InterPro" id="IPR001930">
    <property type="entry name" value="Peptidase_M1"/>
</dbReference>
<comment type="catalytic activity">
    <reaction evidence="1">
        <text>Release of an N-terminal amino acid, Xaa-|-Yaa- from a peptide, amide or arylamide. Xaa is preferably Ala, but may be most amino acids including Pro (slow action). When a terminal hydrophobic residue is followed by a prolyl residue, the two may be released as an intact Xaa-Pro dipeptide.</text>
        <dbReference type="EC" id="3.4.11.2"/>
    </reaction>
</comment>
<gene>
    <name evidence="16" type="primary">pepN</name>
    <name evidence="16" type="ORF">G3I71_05440</name>
</gene>
<reference evidence="16" key="1">
    <citation type="submission" date="2020-01" db="EMBL/GenBank/DDBJ databases">
        <title>Insect and environment-associated Actinomycetes.</title>
        <authorList>
            <person name="Currrie C."/>
            <person name="Chevrette M."/>
            <person name="Carlson C."/>
            <person name="Stubbendieck R."/>
            <person name="Wendt-Pienkowski E."/>
        </authorList>
    </citation>
    <scope>NUCLEOTIDE SEQUENCE</scope>
    <source>
        <strain evidence="16">SID12501</strain>
    </source>
</reference>
<keyword evidence="8" id="KW-0479">Metal-binding</keyword>
<dbReference type="InterPro" id="IPR050344">
    <property type="entry name" value="Peptidase_M1_aminopeptidases"/>
</dbReference>
<keyword evidence="7" id="KW-0645">Protease</keyword>
<dbReference type="PANTHER" id="PTHR11533">
    <property type="entry name" value="PROTEASE M1 ZINC METALLOPROTEASE"/>
    <property type="match status" value="1"/>
</dbReference>
<comment type="caution">
    <text evidence="16">The sequence shown here is derived from an EMBL/GenBank/DDBJ whole genome shotgun (WGS) entry which is preliminary data.</text>
</comment>
<comment type="similarity">
    <text evidence="3">Belongs to the peptidase M1 family.</text>
</comment>
<dbReference type="Pfam" id="PF11838">
    <property type="entry name" value="ERAP1_C"/>
    <property type="match status" value="1"/>
</dbReference>
<feature type="domain" description="Aminopeptidase N-like N-terminal" evidence="15">
    <location>
        <begin position="118"/>
        <end position="187"/>
    </location>
</feature>
<keyword evidence="6 16" id="KW-0031">Aminopeptidase</keyword>
<evidence type="ECO:0000256" key="4">
    <source>
        <dbReference type="ARBA" id="ARBA00012564"/>
    </source>
</evidence>
<dbReference type="PANTHER" id="PTHR11533:SF174">
    <property type="entry name" value="PUROMYCIN-SENSITIVE AMINOPEPTIDASE-RELATED"/>
    <property type="match status" value="1"/>
</dbReference>
<evidence type="ECO:0000259" key="15">
    <source>
        <dbReference type="Pfam" id="PF17900"/>
    </source>
</evidence>
<dbReference type="NCBIfam" id="TIGR02412">
    <property type="entry name" value="pepN_strep_liv"/>
    <property type="match status" value="1"/>
</dbReference>
<dbReference type="InterPro" id="IPR024571">
    <property type="entry name" value="ERAP1-like_C_dom"/>
</dbReference>
<feature type="domain" description="ERAP1-like C-terminal" evidence="14">
    <location>
        <begin position="510"/>
        <end position="762"/>
    </location>
</feature>
<dbReference type="GO" id="GO:0005615">
    <property type="term" value="C:extracellular space"/>
    <property type="evidence" value="ECO:0007669"/>
    <property type="project" value="TreeGrafter"/>
</dbReference>
<evidence type="ECO:0000256" key="5">
    <source>
        <dbReference type="ARBA" id="ARBA00015611"/>
    </source>
</evidence>
<dbReference type="GO" id="GO:0016020">
    <property type="term" value="C:membrane"/>
    <property type="evidence" value="ECO:0007669"/>
    <property type="project" value="TreeGrafter"/>
</dbReference>
<dbReference type="RefSeq" id="WP_164312774.1">
    <property type="nucleotide sequence ID" value="NZ_JAAGLU010000004.1"/>
</dbReference>
<dbReference type="SUPFAM" id="SSF63737">
    <property type="entry name" value="Leukotriene A4 hydrolase N-terminal domain"/>
    <property type="match status" value="1"/>
</dbReference>
<evidence type="ECO:0000256" key="2">
    <source>
        <dbReference type="ARBA" id="ARBA00001947"/>
    </source>
</evidence>
<organism evidence="16">
    <name type="scientific">Streptomyces sp. SID12501</name>
    <dbReference type="NCBI Taxonomy" id="2706042"/>
    <lineage>
        <taxon>Bacteria</taxon>
        <taxon>Bacillati</taxon>
        <taxon>Actinomycetota</taxon>
        <taxon>Actinomycetes</taxon>
        <taxon>Kitasatosporales</taxon>
        <taxon>Streptomycetaceae</taxon>
        <taxon>Streptomyces</taxon>
    </lineage>
</organism>
<dbReference type="Gene3D" id="2.60.40.1730">
    <property type="entry name" value="tricorn interacting facor f3 domain"/>
    <property type="match status" value="1"/>
</dbReference>
<sequence>MGIRSLTRTEAERRAGLLAVERYDVDIDLTGLPEGPEVRCVSTVTFTCREPGAETFVDCAARILSATLNGVALAPAGEGGRLPLPGLAEHNVLRVESVQADTATGEGVHKAIDPADGEVYVWMSFEPDEARFVWACFDQPDLKAPHAFTVTAPTAWTVTSNSGDAHIEELDSARRWTFPDTPPLSVYNTVVNAGPFHEIRREADGHDLGLYTRRSLAEVLDRDADEIFTLTRQGLAFYGEVFAMPFPQRRYDQVFMPEFGGAMENYGCVTWSDVFLRRTTPTPAERELFAKVLLHEMAHMWFGNIVTMRWWDDLWLNEAFAEFACHWAAERATRYTDAWASHLVGDKLTAYLSDQGPVSHPIHQPIHDVAQAASIFDNITYPKGASVLQQLMTYVGEERFRAGMAAYFARHAWGNTTLQDLIVALSEASGRDLDAWRTAWLETAGTDRFLLERDGGTVTLVGVGTPRPQVLAVGAYDRNGESLERSALVRVEVTRTRTPVSGLPAAADVLLVNDEDLTFATTRPDPTTREALLRAAAELPTAISRGVAAATVWDMLTTGEATAVEAGRCMIAVLATETSDAVIEPYLNLAGNIAELWAPPAERAGLTAELAAACRRLAADPGRRQVALRGLARTSTDPDDLAWLREQAGDDVDLRWRVLIREAELGVDVASEAAGLLESDPDPDAWVRVLTVRAALPDPEAKAEVWQRLAVDRAVPVSSVGKVAAAFWRPGQDALLAPYAQEYLGSIAQLHRGGMIQAMVNTSHLFPPHAIDHSYIETAQKASQEAAPVVRTTLLERSDAVSRMLRARTLSS</sequence>
<keyword evidence="9 16" id="KW-0378">Hydrolase</keyword>
<keyword evidence="11" id="KW-0482">Metalloprotease</keyword>
<dbReference type="InterPro" id="IPR014782">
    <property type="entry name" value="Peptidase_M1_dom"/>
</dbReference>
<name>A0A6B3BKZ9_9ACTN</name>
<dbReference type="EC" id="3.4.11.2" evidence="4 12"/>
<dbReference type="Pfam" id="PF01433">
    <property type="entry name" value="Peptidase_M1"/>
    <property type="match status" value="1"/>
</dbReference>
<accession>A0A6B3BKZ9</accession>
<dbReference type="GO" id="GO:0008270">
    <property type="term" value="F:zinc ion binding"/>
    <property type="evidence" value="ECO:0007669"/>
    <property type="project" value="UniProtKB-UniRule"/>
</dbReference>
<dbReference type="InterPro" id="IPR012778">
    <property type="entry name" value="Pept_M1_aminopeptidase"/>
</dbReference>
<evidence type="ECO:0000256" key="7">
    <source>
        <dbReference type="ARBA" id="ARBA00022670"/>
    </source>
</evidence>
<dbReference type="GO" id="GO:0043171">
    <property type="term" value="P:peptide catabolic process"/>
    <property type="evidence" value="ECO:0007669"/>
    <property type="project" value="TreeGrafter"/>
</dbReference>
<dbReference type="InterPro" id="IPR027268">
    <property type="entry name" value="Peptidase_M4/M1_CTD_sf"/>
</dbReference>
<dbReference type="InterPro" id="IPR045357">
    <property type="entry name" value="Aminopeptidase_N-like_N"/>
</dbReference>
<dbReference type="InterPro" id="IPR042097">
    <property type="entry name" value="Aminopeptidase_N-like_N_sf"/>
</dbReference>
<evidence type="ECO:0000256" key="11">
    <source>
        <dbReference type="ARBA" id="ARBA00023049"/>
    </source>
</evidence>
<evidence type="ECO:0000256" key="8">
    <source>
        <dbReference type="ARBA" id="ARBA00022723"/>
    </source>
</evidence>
<dbReference type="GO" id="GO:0005737">
    <property type="term" value="C:cytoplasm"/>
    <property type="evidence" value="ECO:0007669"/>
    <property type="project" value="TreeGrafter"/>
</dbReference>
<dbReference type="GO" id="GO:0016285">
    <property type="term" value="F:alanyl aminopeptidase activity"/>
    <property type="evidence" value="ECO:0007669"/>
    <property type="project" value="UniProtKB-EC"/>
</dbReference>
<evidence type="ECO:0000313" key="16">
    <source>
        <dbReference type="EMBL" id="NEC85305.1"/>
    </source>
</evidence>
<dbReference type="GO" id="GO:0006508">
    <property type="term" value="P:proteolysis"/>
    <property type="evidence" value="ECO:0007669"/>
    <property type="project" value="UniProtKB-UniRule"/>
</dbReference>
<dbReference type="GO" id="GO:0042277">
    <property type="term" value="F:peptide binding"/>
    <property type="evidence" value="ECO:0007669"/>
    <property type="project" value="TreeGrafter"/>
</dbReference>
<dbReference type="Gene3D" id="1.10.390.10">
    <property type="entry name" value="Neutral Protease Domain 2"/>
    <property type="match status" value="1"/>
</dbReference>
<evidence type="ECO:0000256" key="6">
    <source>
        <dbReference type="ARBA" id="ARBA00022438"/>
    </source>
</evidence>
<dbReference type="SUPFAM" id="SSF55486">
    <property type="entry name" value="Metalloproteases ('zincins'), catalytic domain"/>
    <property type="match status" value="1"/>
</dbReference>
<proteinExistence type="inferred from homology"/>
<protein>
    <recommendedName>
        <fullName evidence="5 12">Aminopeptidase N</fullName>
        <ecNumber evidence="4 12">3.4.11.2</ecNumber>
    </recommendedName>
</protein>
<evidence type="ECO:0000259" key="14">
    <source>
        <dbReference type="Pfam" id="PF11838"/>
    </source>
</evidence>
<dbReference type="GO" id="GO:0070006">
    <property type="term" value="F:metalloaminopeptidase activity"/>
    <property type="evidence" value="ECO:0007669"/>
    <property type="project" value="TreeGrafter"/>
</dbReference>
<evidence type="ECO:0000259" key="13">
    <source>
        <dbReference type="Pfam" id="PF01433"/>
    </source>
</evidence>
<dbReference type="EMBL" id="JAAGLU010000004">
    <property type="protein sequence ID" value="NEC85305.1"/>
    <property type="molecule type" value="Genomic_DNA"/>
</dbReference>
<dbReference type="PRINTS" id="PR00756">
    <property type="entry name" value="ALADIPTASE"/>
</dbReference>
<evidence type="ECO:0000256" key="10">
    <source>
        <dbReference type="ARBA" id="ARBA00022833"/>
    </source>
</evidence>